<reference evidence="1" key="1">
    <citation type="journal article" date="2020" name="Nature">
        <title>Giant virus diversity and host interactions through global metagenomics.</title>
        <authorList>
            <person name="Schulz F."/>
            <person name="Roux S."/>
            <person name="Paez-Espino D."/>
            <person name="Jungbluth S."/>
            <person name="Walsh D.A."/>
            <person name="Denef V.J."/>
            <person name="McMahon K.D."/>
            <person name="Konstantinidis K.T."/>
            <person name="Eloe-Fadrosh E.A."/>
            <person name="Kyrpides N.C."/>
            <person name="Woyke T."/>
        </authorList>
    </citation>
    <scope>NUCLEOTIDE SEQUENCE</scope>
    <source>
        <strain evidence="1">GVMAG-M-3300020185-33</strain>
    </source>
</reference>
<sequence>MSDYWKLDIDDYTTNELNNLFNLKSPYTLEHIVNADNDLTEKITVDGSIDENKKIQILRFLSKAREKLIQSHKKEIAHLVKTQIHVGDGHMVQKRQLENNFIRGTSVPLDTKGLPKSVYKKVIAINSKFRDDYYGTLGTDYLTTLPTKIKKVISMELVGFEIPNTYFQISKSLQNNFFWLGWQKEEVLDWYYISIPDGTYTRETMQNMVNSQIQKATGKDSTECPQCSIDIHSLRTIFALPITTSNISAFLQLAFNRTRGPALDASGASKTYTVTDVSQNNINPADIDINNTNIAQNFGWILGFRMAEYKASTAYVSEGVYDSWGTKYIYVGINDYNKNFTNLVEPIYNSSLGRDNILARIPLAPLLSSIARGTSLADQFNPGHHVRHYFGPVDIEKIHLTVTDEFGRVINLNNMDLSLSLKFVCLYG</sequence>
<evidence type="ECO:0000313" key="1">
    <source>
        <dbReference type="EMBL" id="QHS99253.1"/>
    </source>
</evidence>
<dbReference type="EMBL" id="MN739337">
    <property type="protein sequence ID" value="QHS99253.1"/>
    <property type="molecule type" value="Genomic_DNA"/>
</dbReference>
<organism evidence="1">
    <name type="scientific">viral metagenome</name>
    <dbReference type="NCBI Taxonomy" id="1070528"/>
    <lineage>
        <taxon>unclassified sequences</taxon>
        <taxon>metagenomes</taxon>
        <taxon>organismal metagenomes</taxon>
    </lineage>
</organism>
<name>A0A6C0C6V5_9ZZZZ</name>
<protein>
    <submittedName>
        <fullName evidence="1">Uncharacterized protein</fullName>
    </submittedName>
</protein>
<dbReference type="AlphaFoldDB" id="A0A6C0C6V5"/>
<proteinExistence type="predicted"/>
<accession>A0A6C0C6V5</accession>